<feature type="transmembrane region" description="Helical" evidence="1">
    <location>
        <begin position="20"/>
        <end position="39"/>
    </location>
</feature>
<keyword evidence="1" id="KW-1133">Transmembrane helix</keyword>
<sequence>MKGFRKMDEMEKYISYKSVFWSYSYMVAFLAVWVAYNALNHLPLIVPLFLFITQMLLQSTIRIVLKKRMGG</sequence>
<dbReference type="KEGG" id="dbc:MFMK1_001144"/>
<feature type="transmembrane region" description="Helical" evidence="1">
    <location>
        <begin position="45"/>
        <end position="65"/>
    </location>
</feature>
<proteinExistence type="predicted"/>
<protein>
    <submittedName>
        <fullName evidence="2">Uncharacterized protein</fullName>
    </submittedName>
</protein>
<accession>A0AAU0UMB4</accession>
<keyword evidence="1" id="KW-0812">Transmembrane</keyword>
<dbReference type="AlphaFoldDB" id="A0AAU0UMB4"/>
<dbReference type="EMBL" id="CP121694">
    <property type="protein sequence ID" value="WRO21336.1"/>
    <property type="molecule type" value="Genomic_DNA"/>
</dbReference>
<evidence type="ECO:0000313" key="2">
    <source>
        <dbReference type="EMBL" id="WRO21336.1"/>
    </source>
</evidence>
<evidence type="ECO:0000256" key="1">
    <source>
        <dbReference type="SAM" id="Phobius"/>
    </source>
</evidence>
<keyword evidence="1" id="KW-0472">Membrane</keyword>
<evidence type="ECO:0000313" key="3">
    <source>
        <dbReference type="Proteomes" id="UP001329915"/>
    </source>
</evidence>
<organism evidence="2 3">
    <name type="scientific">Metallumcola ferriviriculae</name>
    <dbReference type="NCBI Taxonomy" id="3039180"/>
    <lineage>
        <taxon>Bacteria</taxon>
        <taxon>Bacillati</taxon>
        <taxon>Bacillota</taxon>
        <taxon>Clostridia</taxon>
        <taxon>Neomoorellales</taxon>
        <taxon>Desulfitibacteraceae</taxon>
        <taxon>Metallumcola</taxon>
    </lineage>
</organism>
<dbReference type="Proteomes" id="UP001329915">
    <property type="component" value="Chromosome"/>
</dbReference>
<gene>
    <name evidence="2" type="ORF">MFMK1_001144</name>
</gene>
<reference evidence="2 3" key="1">
    <citation type="submission" date="2023-04" db="EMBL/GenBank/DDBJ databases">
        <authorList>
            <person name="Hsu D."/>
        </authorList>
    </citation>
    <scope>NUCLEOTIDE SEQUENCE [LARGE SCALE GENOMIC DNA]</scope>
    <source>
        <strain evidence="2 3">MK1</strain>
    </source>
</reference>
<dbReference type="RefSeq" id="WP_366924186.1">
    <property type="nucleotide sequence ID" value="NZ_CP121694.1"/>
</dbReference>
<name>A0AAU0UMB4_9FIRM</name>
<keyword evidence="3" id="KW-1185">Reference proteome</keyword>